<name>A0ABS5LPG0_9BURK</name>
<sequence>MDLGPRDFDEYNETDVREEIIAPFLRHLGYRTGGEHNIRRELTLTYDRISLGRRKTKDPLLTGKADYICTAGRRVQWVIEAKPPREKLTTQSEEQAWTYANHPNVKAVYHCLTNGREFKVFQTSNGPEHPPIFACSYEELKERIVALESLLRPESVLAAFPLQTADLGEPLGPGLRSIVRIAGGLQRTTRTFPALPLLNELVTTIKDGQVERVDDRLKAVINTQSAIQALQELNEQLGLDQQVLFSDAQTISVNPEQPTEFSSSYEVVLPAGTNLLDIQNWKRVTLPSNITSSVTVSAFVYLSGKTSLGRFDAFISMNFQGKVARFQQSGVVELYLS</sequence>
<dbReference type="EMBL" id="JAANES010000001">
    <property type="protein sequence ID" value="MBS3018378.1"/>
    <property type="molecule type" value="Genomic_DNA"/>
</dbReference>
<evidence type="ECO:0000259" key="1">
    <source>
        <dbReference type="Pfam" id="PF13588"/>
    </source>
</evidence>
<keyword evidence="3" id="KW-1185">Reference proteome</keyword>
<gene>
    <name evidence="2" type="ORF">DJFAAGMI_01110</name>
</gene>
<proteinExistence type="predicted"/>
<dbReference type="Gene3D" id="3.90.1570.30">
    <property type="match status" value="1"/>
</dbReference>
<organism evidence="2 3">
    <name type="scientific">Comamonas brasiliensis</name>
    <dbReference type="NCBI Taxonomy" id="1812482"/>
    <lineage>
        <taxon>Bacteria</taxon>
        <taxon>Pseudomonadati</taxon>
        <taxon>Pseudomonadota</taxon>
        <taxon>Betaproteobacteria</taxon>
        <taxon>Burkholderiales</taxon>
        <taxon>Comamonadaceae</taxon>
        <taxon>Comamonas</taxon>
    </lineage>
</organism>
<feature type="domain" description="Type I restriction enzyme R protein N-terminal" evidence="1">
    <location>
        <begin position="13"/>
        <end position="127"/>
    </location>
</feature>
<evidence type="ECO:0000313" key="2">
    <source>
        <dbReference type="EMBL" id="MBS3018378.1"/>
    </source>
</evidence>
<comment type="caution">
    <text evidence="2">The sequence shown here is derived from an EMBL/GenBank/DDBJ whole genome shotgun (WGS) entry which is preliminary data.</text>
</comment>
<dbReference type="Pfam" id="PF13588">
    <property type="entry name" value="HSDR_N_2"/>
    <property type="match status" value="1"/>
</dbReference>
<evidence type="ECO:0000313" key="3">
    <source>
        <dbReference type="Proteomes" id="UP001647436"/>
    </source>
</evidence>
<reference evidence="2 3" key="1">
    <citation type="submission" date="2020-03" db="EMBL/GenBank/DDBJ databases">
        <title>The role of nitrogen metabolism on polyethylene biodegradation.</title>
        <authorList>
            <person name="Peixoto J."/>
            <person name="Vizzotto C.S."/>
            <person name="Ramos A."/>
            <person name="Alves G."/>
            <person name="Steindorff A."/>
            <person name="Kruger R."/>
        </authorList>
    </citation>
    <scope>NUCLEOTIDE SEQUENCE [LARGE SCALE GENOMIC DNA]</scope>
    <source>
        <strain evidence="2 3">PE63</strain>
    </source>
</reference>
<dbReference type="RefSeq" id="WP_211456257.1">
    <property type="nucleotide sequence ID" value="NZ_JAANES010000001.1"/>
</dbReference>
<dbReference type="InterPro" id="IPR029464">
    <property type="entry name" value="HSDR_N"/>
</dbReference>
<protein>
    <recommendedName>
        <fullName evidence="1">Type I restriction enzyme R protein N-terminal domain-containing protein</fullName>
    </recommendedName>
</protein>
<accession>A0ABS5LPG0</accession>
<dbReference type="Proteomes" id="UP001647436">
    <property type="component" value="Unassembled WGS sequence"/>
</dbReference>